<gene>
    <name evidence="1" type="ORF">ACFOEJ_06365</name>
</gene>
<dbReference type="EMBL" id="JBHRUJ010000010">
    <property type="protein sequence ID" value="MFC3210686.1"/>
    <property type="molecule type" value="Genomic_DNA"/>
</dbReference>
<sequence>MPYLIRSTNGVVLSDEDQETVFHTKEEAQNQLDFLTLHTTEEWNLIPLAEHNHPNQKG</sequence>
<protein>
    <submittedName>
        <fullName evidence="1">Uncharacterized protein</fullName>
    </submittedName>
</protein>
<dbReference type="RefSeq" id="WP_165850208.1">
    <property type="nucleotide sequence ID" value="NZ_JBHRUJ010000010.1"/>
</dbReference>
<organism evidence="1 2">
    <name type="scientific">Planomicrobium okeanokoites</name>
    <name type="common">Planococcus okeanokoites</name>
    <name type="synonym">Flavobacterium okeanokoites</name>
    <dbReference type="NCBI Taxonomy" id="244"/>
    <lineage>
        <taxon>Bacteria</taxon>
        <taxon>Bacillati</taxon>
        <taxon>Bacillota</taxon>
        <taxon>Bacilli</taxon>
        <taxon>Bacillales</taxon>
        <taxon>Caryophanaceae</taxon>
        <taxon>Planomicrobium</taxon>
    </lineage>
</organism>
<keyword evidence="2" id="KW-1185">Reference proteome</keyword>
<proteinExistence type="predicted"/>
<evidence type="ECO:0000313" key="1">
    <source>
        <dbReference type="EMBL" id="MFC3210686.1"/>
    </source>
</evidence>
<evidence type="ECO:0000313" key="2">
    <source>
        <dbReference type="Proteomes" id="UP001595625"/>
    </source>
</evidence>
<name>A0ABV7KMQ3_PLAOK</name>
<reference evidence="2" key="1">
    <citation type="journal article" date="2019" name="Int. J. Syst. Evol. Microbiol.">
        <title>The Global Catalogue of Microorganisms (GCM) 10K type strain sequencing project: providing services to taxonomists for standard genome sequencing and annotation.</title>
        <authorList>
            <consortium name="The Broad Institute Genomics Platform"/>
            <consortium name="The Broad Institute Genome Sequencing Center for Infectious Disease"/>
            <person name="Wu L."/>
            <person name="Ma J."/>
        </authorList>
    </citation>
    <scope>NUCLEOTIDE SEQUENCE [LARGE SCALE GENOMIC DNA]</scope>
    <source>
        <strain evidence="2">CCM 320</strain>
    </source>
</reference>
<dbReference type="Proteomes" id="UP001595625">
    <property type="component" value="Unassembled WGS sequence"/>
</dbReference>
<accession>A0ABV7KMQ3</accession>
<comment type="caution">
    <text evidence="1">The sequence shown here is derived from an EMBL/GenBank/DDBJ whole genome shotgun (WGS) entry which is preliminary data.</text>
</comment>